<name>A0ABN8DBC4_9STRA</name>
<sequence>MGKALKVLESASRRELQALAKTLKLCRGNAKSDVIVTHAKEFIDNHPMDGEQQVLDALGSSESVVPVTSSQEVDFKNEEQPEDEPVEKIETKDVCVETKRVTPKEQEKIKSKQVLSPTDTSESSPTTSLSAKSFESPVTTTASLAKTSFTIAGKTRPTASATTTKMTAPISKKAGVTARKAVEALVNSAGDLTFVGESRVRCSTTGHEMLADVNIINTYLRGKRYQKARNLKLSFAKYAPMFVDHPDESKTDMLWCNVTELAIARDEKRVKDHMTAPRYQKQLPIWKEQEAAKKKAEEEEKQRRAARMEALKKRKLDAANAKENDDDGDDDDASLSKRSIKRKRRSVKLDK</sequence>
<protein>
    <recommendedName>
        <fullName evidence="4">SAP domain-containing protein</fullName>
    </recommendedName>
</protein>
<evidence type="ECO:0000313" key="2">
    <source>
        <dbReference type="EMBL" id="CAH0521396.1"/>
    </source>
</evidence>
<feature type="region of interest" description="Disordered" evidence="1">
    <location>
        <begin position="100"/>
        <end position="137"/>
    </location>
</feature>
<evidence type="ECO:0000313" key="3">
    <source>
        <dbReference type="Proteomes" id="UP001158986"/>
    </source>
</evidence>
<proteinExistence type="predicted"/>
<feature type="compositionally biased region" description="Basic and acidic residues" evidence="1">
    <location>
        <begin position="290"/>
        <end position="323"/>
    </location>
</feature>
<comment type="caution">
    <text evidence="2">The sequence shown here is derived from an EMBL/GenBank/DDBJ whole genome shotgun (WGS) entry which is preliminary data.</text>
</comment>
<feature type="compositionally biased region" description="Basic and acidic residues" evidence="1">
    <location>
        <begin position="100"/>
        <end position="110"/>
    </location>
</feature>
<keyword evidence="3" id="KW-1185">Reference proteome</keyword>
<feature type="region of interest" description="Disordered" evidence="1">
    <location>
        <begin position="290"/>
        <end position="351"/>
    </location>
</feature>
<dbReference type="PANTHER" id="PTHR34348:SF1">
    <property type="entry name" value="SURFEIT LOCUS PROTEIN 2"/>
    <property type="match status" value="1"/>
</dbReference>
<feature type="region of interest" description="Disordered" evidence="1">
    <location>
        <begin position="67"/>
        <end position="86"/>
    </location>
</feature>
<dbReference type="Proteomes" id="UP001158986">
    <property type="component" value="Unassembled WGS sequence"/>
</dbReference>
<dbReference type="InterPro" id="IPR008833">
    <property type="entry name" value="Surf2"/>
</dbReference>
<feature type="compositionally biased region" description="Basic residues" evidence="1">
    <location>
        <begin position="338"/>
        <end position="351"/>
    </location>
</feature>
<gene>
    <name evidence="2" type="ORF">PBS001_LOCUS7850</name>
</gene>
<accession>A0ABN8DBC4</accession>
<dbReference type="EMBL" id="CAKLCB010000378">
    <property type="protein sequence ID" value="CAH0521396.1"/>
    <property type="molecule type" value="Genomic_DNA"/>
</dbReference>
<feature type="compositionally biased region" description="Low complexity" evidence="1">
    <location>
        <begin position="115"/>
        <end position="130"/>
    </location>
</feature>
<dbReference type="Pfam" id="PF05477">
    <property type="entry name" value="SURF2"/>
    <property type="match status" value="1"/>
</dbReference>
<feature type="compositionally biased region" description="Acidic residues" evidence="1">
    <location>
        <begin position="324"/>
        <end position="333"/>
    </location>
</feature>
<reference evidence="2 3" key="1">
    <citation type="submission" date="2021-11" db="EMBL/GenBank/DDBJ databases">
        <authorList>
            <person name="Islam A."/>
            <person name="Islam S."/>
            <person name="Flora M.S."/>
            <person name="Rahman M."/>
            <person name="Ziaur R.M."/>
            <person name="Epstein J.H."/>
            <person name="Hassan M."/>
            <person name="Klassen M."/>
            <person name="Woodard K."/>
            <person name="Webb A."/>
            <person name="Webby R.J."/>
            <person name="El Zowalaty M.E."/>
        </authorList>
    </citation>
    <scope>NUCLEOTIDE SEQUENCE [LARGE SCALE GENOMIC DNA]</scope>
    <source>
        <strain evidence="2">Pbs1</strain>
    </source>
</reference>
<organism evidence="2 3">
    <name type="scientific">Peronospora belbahrii</name>
    <dbReference type="NCBI Taxonomy" id="622444"/>
    <lineage>
        <taxon>Eukaryota</taxon>
        <taxon>Sar</taxon>
        <taxon>Stramenopiles</taxon>
        <taxon>Oomycota</taxon>
        <taxon>Peronosporomycetes</taxon>
        <taxon>Peronosporales</taxon>
        <taxon>Peronosporaceae</taxon>
        <taxon>Peronospora</taxon>
    </lineage>
</organism>
<evidence type="ECO:0000256" key="1">
    <source>
        <dbReference type="SAM" id="MobiDB-lite"/>
    </source>
</evidence>
<dbReference type="PANTHER" id="PTHR34348">
    <property type="entry name" value="SURFEIT LOCUS PROTEIN 2"/>
    <property type="match status" value="1"/>
</dbReference>
<evidence type="ECO:0008006" key="4">
    <source>
        <dbReference type="Google" id="ProtNLM"/>
    </source>
</evidence>